<keyword evidence="4 11" id="KW-0812">Transmembrane</keyword>
<keyword evidence="3" id="KW-0433">Leucine-rich repeat</keyword>
<dbReference type="InterPro" id="IPR001611">
    <property type="entry name" value="Leu-rich_rpt"/>
</dbReference>
<gene>
    <name evidence="13" type="primary">A02p027240.1_BraROA</name>
    <name evidence="13" type="ORF">IGI04_006305</name>
</gene>
<feature type="transmembrane region" description="Helical" evidence="11">
    <location>
        <begin position="1708"/>
        <end position="1726"/>
    </location>
</feature>
<evidence type="ECO:0000313" key="13">
    <source>
        <dbReference type="EMBL" id="KAG5409986.1"/>
    </source>
</evidence>
<dbReference type="Pfam" id="PF13516">
    <property type="entry name" value="LRR_6"/>
    <property type="match status" value="1"/>
</dbReference>
<evidence type="ECO:0000256" key="4">
    <source>
        <dbReference type="ARBA" id="ARBA00022692"/>
    </source>
</evidence>
<dbReference type="EMBL" id="JADBGQ010000002">
    <property type="protein sequence ID" value="KAG5409986.1"/>
    <property type="molecule type" value="Genomic_DNA"/>
</dbReference>
<comment type="caution">
    <text evidence="13">The sequence shown here is derived from an EMBL/GenBank/DDBJ whole genome shotgun (WGS) entry which is preliminary data.</text>
</comment>
<comment type="subcellular location">
    <subcellularLocation>
        <location evidence="1">Cell membrane</location>
        <topology evidence="1">Single-pass type I membrane protein</topology>
    </subcellularLocation>
</comment>
<dbReference type="Pfam" id="PF00560">
    <property type="entry name" value="LRR_1"/>
    <property type="match status" value="15"/>
</dbReference>
<dbReference type="InterPro" id="IPR013210">
    <property type="entry name" value="LRR_N_plant-typ"/>
</dbReference>
<dbReference type="PROSITE" id="PS51450">
    <property type="entry name" value="LRR"/>
    <property type="match status" value="1"/>
</dbReference>
<evidence type="ECO:0000256" key="8">
    <source>
        <dbReference type="ARBA" id="ARBA00023170"/>
    </source>
</evidence>
<comment type="similarity">
    <text evidence="2">Belongs to the RLP family.</text>
</comment>
<feature type="domain" description="Leucine-rich repeat-containing N-terminal plant-type" evidence="12">
    <location>
        <begin position="1732"/>
        <end position="1777"/>
    </location>
</feature>
<dbReference type="Pfam" id="PF08263">
    <property type="entry name" value="LRRNT_2"/>
    <property type="match status" value="4"/>
</dbReference>
<organism evidence="13 14">
    <name type="scientific">Brassica rapa subsp. trilocularis</name>
    <dbReference type="NCBI Taxonomy" id="1813537"/>
    <lineage>
        <taxon>Eukaryota</taxon>
        <taxon>Viridiplantae</taxon>
        <taxon>Streptophyta</taxon>
        <taxon>Embryophyta</taxon>
        <taxon>Tracheophyta</taxon>
        <taxon>Spermatophyta</taxon>
        <taxon>Magnoliopsida</taxon>
        <taxon>eudicotyledons</taxon>
        <taxon>Gunneridae</taxon>
        <taxon>Pentapetalae</taxon>
        <taxon>rosids</taxon>
        <taxon>malvids</taxon>
        <taxon>Brassicales</taxon>
        <taxon>Brassicaceae</taxon>
        <taxon>Brassiceae</taxon>
        <taxon>Brassica</taxon>
    </lineage>
</organism>
<evidence type="ECO:0000256" key="7">
    <source>
        <dbReference type="ARBA" id="ARBA00023136"/>
    </source>
</evidence>
<feature type="domain" description="Leucine-rich repeat-containing N-terminal plant-type" evidence="12">
    <location>
        <begin position="787"/>
        <end position="832"/>
    </location>
</feature>
<sequence>MNIAIVMKYANGATAVTGDSDREVLLSFKSYLQSWNPTERGKYNEWETTEKQGVCQWPGIICTPEGSRIIGINLRDSTISGPLFGNFSALTQLAFLDLSNNTIGGSIPDDLNRCHNLKHLNLSLNIIEGELSFSGLSNLEVLDLSVNRIEGDVHSSFPLLCNSLIVANLSTNNFSGRIDDIFNECRYLKYVDLRYNGFSGEIWSDFRRLVKFSVSRNRLSGNISASMFRGNCTLQVLDLSGNGFAGEFPGQVSNCQNLNVLDLWGNNFRGNIPAEIGSISSLRGLYFGKNEFSRDIPETLLNLSNLVFLDLSRNNFGGELQEIFGRFTQVEYLVLYGNSYVGGLYSSNILTLPNLSRLDLSYNNFSGRLPSEISQSLMFLVLAYNNFSGDIPHEYGNIPRLQALDLSFNRLTGSIPASFGKLTSLLWLMLANNSLSGEIPREIGNCSSLLWFNVANNQLSGGFHPELTKMGSNPFPTFEVNRRTMDNTISRSGECLVMRRWIPAEFPPFKFVYATFTNKSCRTLWNHVLKGKCIFPVCPAGSIVDPLDISGYLQLSGNKLSGEVPANISQMKKLSMLHLGFNEFEGKLPIEIGLLPLAFLNLTRNKFSSQIPQEIGNLSSLQNLDLSYNNFSGNFPTSLNDLSEMSKFNISYNPFISGVIPSSGQLATFEKDSFLGNPLLQLPGFFNQPGNNNTSSGERDNGREEDEDDGAAIDMLVFYWSTFSFYVVALMGILVLMYLDCPWCRAWLRLVDAFTVSMKRTMCLFHNLIWVILLMGHLHGYESCIEKERNALLELKKYLISQSIEEESNSVLPTWTNDTKSDCCLWESLKCSRISGRVTEIAFGGLNLKENTLLNLSLLHPFEDVRSLNLSGGALNKFNGLFDDVEGYNSLKRLTNLKILDLSSNKFNNSIFPFLNAATTLTNLFLRSNNMGGSLPAKDFRDLTNLELLDLSRNRFNGSIPLQELSEMRKLKALDLSRNEFSDSTELKGKNIQELDLSHNKLVGQFPLCLTHLSGLRVLDLSSNQLTGTLPPSLGSLKSLEYLSLFDNDFEGFFSLGSLTNLSNLRVLKLCSKSNSLQVVSDSSWKPKFQLDVIALRSCNLDKVPQFLLHQKDLRHVDLSDNNISGNFPSWLLENNTKLKVLLLQNNSFTSFQLPKSPHHLLFMDVSVNKFNHLPENIGWILPHLRYMNISNNGFQGTLPSSLGNMKNTEYMDLSRNSFRGELPRSFINGCDSMAILKLSHNKLTGEIFQEPPNFTNILGLFMDNNLFTGKIGQGLQSLRNLSLLDISNNNLTGVVPSWIGELPSLTALLIANNLLEGNIPTSLFNNSNLQLLDLSTNNLSGGIPPQHNSQNGVVLLLQDNHLSGEMSDTQLANVEILDLRNNKLSGSIPEFIKTQNISVLLLRGNDLTGRIPHQLCGLINIQLLDLSRNRLNGSIPSCLSNTSFVTGKKCTSYDYDFGISFPSDVFDGFSLQQDISSTNDSSRYFKSLLMLDPFSMDYKASTQTKIEFATKYRYDSYMGKNLKLLYGLDLSENELSGEIPAEFGELMELRAFNLSHNNLSGAIPESFSGMKNVESLDISFNRLQGRIPPELTQLSTLSVFKVSYNNLSGAIPQGRQFNTFDTQSFVGNNLLCGQPTSRSCNSGTFQEPDSGVEDDDESTIDMESFYWSFAAAYVTILVGLFASLSFDSFWRRFWFDMVDAFIQKVSLNQYLIWVMLLLLGQLHGYKSCIEKERKALLELKEYLISTSQDGDRDFVLPTWSNDTKSNCCLWEGVKCTRTSLRVTEIAFGYLFLKEHSLFNLSLLHPFDEVRSLDLSRCAFSALFDDMEGYKSLSRLRNLEILDLSSNEFNNSIFPFLNAATSLTTLFLRNNYMNGPFPVKVNFQCSDCTSDHSYILLDSLSELKNLTNLELLDLSVNDYNGSMPEFTHLKKLKALDLSGNVLCEMKNLQELYLSGNEFVGQLPLCLGSLNKLRILDLSYNYLSGNLSSSFSTLESLEYLSLSDNNFEGLLSLDAIANLTNLKVFKLSSPADIIQVDTESTWIPKFQLTIAALPFCGLEKIPNFLMYQKKLRVLDLSSNRISGNIPTWLLANNPELEFLDFSANDIGGVLPDYFGHVLPSLLHVNGTHNEILGNLPSSMGEMKNISFLDLSHNNFSGELPRSLFTGCVSLQILQLSHNQLGGHILPGQTNLTSLIVLRMDNNLFTGEIGTGLLTLVNLSVLDASNNRLTGAIPSWIPEESHMIMLLLSNNQLEGTLPPSLLAVYHLQFLDLSGNLLSGELPSSHVNSMYGISMFLHNNSLTGSIPVKLLENAKILDLRNNKLSGSIPQFVNTGEMRIFLLKGNNLTGSIPWKLCDMRNITLLDLSDNKLNGTIPSCLYNLSFGSREEEEMTSSSFGAFDFGFVESLEFEFYKYTFLVEEFSAYYDTFMIVEIQFAAKQRYDSYTGGTLDYMYGLDLSSNELSGVIPAELGELSKIRAMNLSRNFLSSSIPDSFSKLKDIESLDLSYNMLHGDIPSQLTSLTSLAVFNVSYNNLSGIIPQGRQFSTFNENSYLGNPLLCGPPTDKSCEAKKSTKEADNGGEEDDDEAIVNMMAFYWSTASTYVTALIGFLLLMCIDCPWRRAWLRLVDSFTASAKSVFFRKYLICVIVLLGRLHGYKSCVENERKALLELRKYIFSITKEEEFEPKEYYVLPSWTYDTKSDCCQWEGVICNQTSKRITEIAFGGLKLKENSLLNLSLLHPFEEVRSLNLSKSKFSFLYQFDEKGFDEETYNQFSGFFDDVEGYKSLGRLRNLKILDLSSNTFNNNLFPFLNAATSLTTLFLRDNYMDGPLHAKGIFCLLHTVYSARILSLKFRLYPSYIPWTPFRTLRFDKPGAARPQY</sequence>
<evidence type="ECO:0000256" key="3">
    <source>
        <dbReference type="ARBA" id="ARBA00022614"/>
    </source>
</evidence>
<evidence type="ECO:0000256" key="2">
    <source>
        <dbReference type="ARBA" id="ARBA00009592"/>
    </source>
</evidence>
<evidence type="ECO:0000256" key="5">
    <source>
        <dbReference type="ARBA" id="ARBA00022737"/>
    </source>
</evidence>
<dbReference type="InterPro" id="IPR032675">
    <property type="entry name" value="LRR_dom_sf"/>
</dbReference>
<dbReference type="Gene3D" id="3.80.10.10">
    <property type="entry name" value="Ribonuclease Inhibitor"/>
    <property type="match status" value="15"/>
</dbReference>
<evidence type="ECO:0000256" key="10">
    <source>
        <dbReference type="SAM" id="MobiDB-lite"/>
    </source>
</evidence>
<dbReference type="Proteomes" id="UP000823674">
    <property type="component" value="Chromosome A02"/>
</dbReference>
<dbReference type="InterPro" id="IPR051502">
    <property type="entry name" value="RLP_Defense_Trigger"/>
</dbReference>
<dbReference type="SMART" id="SM00365">
    <property type="entry name" value="LRR_SD22"/>
    <property type="match status" value="14"/>
</dbReference>
<feature type="region of interest" description="Disordered" evidence="10">
    <location>
        <begin position="684"/>
        <end position="706"/>
    </location>
</feature>
<feature type="transmembrane region" description="Helical" evidence="11">
    <location>
        <begin position="1666"/>
        <end position="1687"/>
    </location>
</feature>
<dbReference type="SMART" id="SM00364">
    <property type="entry name" value="LRR_BAC"/>
    <property type="match status" value="10"/>
</dbReference>
<feature type="domain" description="Leucine-rich repeat-containing N-terminal plant-type" evidence="12">
    <location>
        <begin position="2660"/>
        <end position="2709"/>
    </location>
</feature>
<dbReference type="PANTHER" id="PTHR48062">
    <property type="entry name" value="RECEPTOR-LIKE PROTEIN 14"/>
    <property type="match status" value="1"/>
</dbReference>
<keyword evidence="7 11" id="KW-0472">Membrane</keyword>
<keyword evidence="9" id="KW-0325">Glycoprotein</keyword>
<dbReference type="SMART" id="SM00369">
    <property type="entry name" value="LRR_TYP"/>
    <property type="match status" value="29"/>
</dbReference>
<feature type="transmembrane region" description="Helical" evidence="11">
    <location>
        <begin position="762"/>
        <end position="781"/>
    </location>
</feature>
<feature type="transmembrane region" description="Helical" evidence="11">
    <location>
        <begin position="717"/>
        <end position="741"/>
    </location>
</feature>
<name>A0ABQ7NIK8_BRACM</name>
<evidence type="ECO:0000259" key="12">
    <source>
        <dbReference type="Pfam" id="PF08263"/>
    </source>
</evidence>
<dbReference type="Pfam" id="PF13855">
    <property type="entry name" value="LRR_8"/>
    <property type="match status" value="6"/>
</dbReference>
<evidence type="ECO:0000256" key="6">
    <source>
        <dbReference type="ARBA" id="ARBA00022989"/>
    </source>
</evidence>
<keyword evidence="14" id="KW-1185">Reference proteome</keyword>
<proteinExistence type="inferred from homology"/>
<protein>
    <recommendedName>
        <fullName evidence="12">Leucine-rich repeat-containing N-terminal plant-type domain-containing protein</fullName>
    </recommendedName>
</protein>
<evidence type="ECO:0000313" key="14">
    <source>
        <dbReference type="Proteomes" id="UP000823674"/>
    </source>
</evidence>
<evidence type="ECO:0000256" key="9">
    <source>
        <dbReference type="ARBA" id="ARBA00023180"/>
    </source>
</evidence>
<dbReference type="SUPFAM" id="SSF52047">
    <property type="entry name" value="RNI-like"/>
    <property type="match status" value="3"/>
</dbReference>
<dbReference type="PANTHER" id="PTHR48062:SF7">
    <property type="entry name" value="RECEPTOR-LIKE PROTEIN 15"/>
    <property type="match status" value="1"/>
</dbReference>
<feature type="transmembrane region" description="Helical" evidence="11">
    <location>
        <begin position="2591"/>
        <end position="2613"/>
    </location>
</feature>
<keyword evidence="8" id="KW-0675">Receptor</keyword>
<dbReference type="InterPro" id="IPR003591">
    <property type="entry name" value="Leu-rich_rpt_typical-subtyp"/>
</dbReference>
<keyword evidence="6 11" id="KW-1133">Transmembrane helix</keyword>
<reference evidence="13 14" key="1">
    <citation type="submission" date="2021-03" db="EMBL/GenBank/DDBJ databases">
        <authorList>
            <person name="King G.J."/>
            <person name="Bancroft I."/>
            <person name="Baten A."/>
            <person name="Bloomfield J."/>
            <person name="Borpatragohain P."/>
            <person name="He Z."/>
            <person name="Irish N."/>
            <person name="Irwin J."/>
            <person name="Liu K."/>
            <person name="Mauleon R.P."/>
            <person name="Moore J."/>
            <person name="Morris R."/>
            <person name="Ostergaard L."/>
            <person name="Wang B."/>
            <person name="Wells R."/>
        </authorList>
    </citation>
    <scope>NUCLEOTIDE SEQUENCE [LARGE SCALE GENOMIC DNA]</scope>
    <source>
        <strain evidence="13">R-o-18</strain>
        <tissue evidence="13">Leaf</tissue>
    </source>
</reference>
<dbReference type="SUPFAM" id="SSF52058">
    <property type="entry name" value="L domain-like"/>
    <property type="match status" value="5"/>
</dbReference>
<accession>A0ABQ7NIK8</accession>
<evidence type="ECO:0000256" key="1">
    <source>
        <dbReference type="ARBA" id="ARBA00004251"/>
    </source>
</evidence>
<evidence type="ECO:0000256" key="11">
    <source>
        <dbReference type="SAM" id="Phobius"/>
    </source>
</evidence>
<keyword evidence="5" id="KW-0677">Repeat</keyword>
<feature type="domain" description="Leucine-rich repeat-containing N-terminal plant-type" evidence="12">
    <location>
        <begin position="19"/>
        <end position="63"/>
    </location>
</feature>